<dbReference type="SUPFAM" id="SSF52777">
    <property type="entry name" value="CoA-dependent acyltransferases"/>
    <property type="match status" value="1"/>
</dbReference>
<gene>
    <name evidence="14" type="ORF">EV138_6216</name>
</gene>
<evidence type="ECO:0000256" key="1">
    <source>
        <dbReference type="ARBA" id="ARBA00004771"/>
    </source>
</evidence>
<evidence type="ECO:0000259" key="12">
    <source>
        <dbReference type="Pfam" id="PF03007"/>
    </source>
</evidence>
<evidence type="ECO:0000313" key="14">
    <source>
        <dbReference type="EMBL" id="TDU83752.1"/>
    </source>
</evidence>
<dbReference type="Proteomes" id="UP000295151">
    <property type="component" value="Unassembled WGS sequence"/>
</dbReference>
<dbReference type="Pfam" id="PF06974">
    <property type="entry name" value="WS_DGAT_C"/>
    <property type="match status" value="1"/>
</dbReference>
<dbReference type="InterPro" id="IPR014292">
    <property type="entry name" value="Acyl_transf_WS/DGAT"/>
</dbReference>
<keyword evidence="6 11" id="KW-0808">Transferase</keyword>
<sequence length="468" mass="51028">MDRMTPLDAAFLEIEDEEPGVSMAISSIAVFEGPAPAAQEFADLLTSRLPLIPRYRQKARQLPFDLGPPVWFDDENFDLGFHLRRTALPAPGGDEELAALMGRIMSARLDRDHPLWEYWLVEGLPDDRWALISKVHHCMVDGVAGTDLYGVVLDDSPTPRAGVADDWTPHPAPSTTSLLASALAELLGTPARQLRLATVAIRQPKLLAYRVWSVGRGLWALSEAVRPAKKSSLTGSLSANRRFALARTTVGEVKAIRHQLGGTFNDVVLAAVTGGFRALMLARGETPVQHSVRTLVPVNVRAPGEEGILDNRVSLMLARLPVHLEDPVERLAAVRAELDKLKSHHEIDSVMLLTELAKREPFPLIAPAYRLAAHVPQRSVVTVVTNVPGPRRPLYALGRKLVEIIPYVPIGSTLRTGVSILSYCDSVAFGITGDYDEADIAVLAQGIETSLAELAAGARRSARRRRVS</sequence>
<comment type="pathway">
    <text evidence="2">Lipid metabolism.</text>
</comment>
<dbReference type="InterPro" id="IPR009721">
    <property type="entry name" value="O-acyltransferase_WSD1_C"/>
</dbReference>
<feature type="domain" description="O-acyltransferase WSD1-like N-terminal" evidence="12">
    <location>
        <begin position="4"/>
        <end position="268"/>
    </location>
</feature>
<dbReference type="RefSeq" id="WP_133983215.1">
    <property type="nucleotide sequence ID" value="NZ_SOCE01000002.1"/>
</dbReference>
<dbReference type="GO" id="GO:0005886">
    <property type="term" value="C:plasma membrane"/>
    <property type="evidence" value="ECO:0007669"/>
    <property type="project" value="TreeGrafter"/>
</dbReference>
<comment type="pathway">
    <text evidence="1 11">Glycerolipid metabolism; triacylglycerol biosynthesis.</text>
</comment>
<organism evidence="14 15">
    <name type="scientific">Kribbella voronezhensis</name>
    <dbReference type="NCBI Taxonomy" id="2512212"/>
    <lineage>
        <taxon>Bacteria</taxon>
        <taxon>Bacillati</taxon>
        <taxon>Actinomycetota</taxon>
        <taxon>Actinomycetes</taxon>
        <taxon>Propionibacteriales</taxon>
        <taxon>Kribbellaceae</taxon>
        <taxon>Kribbella</taxon>
    </lineage>
</organism>
<evidence type="ECO:0000256" key="2">
    <source>
        <dbReference type="ARBA" id="ARBA00005189"/>
    </source>
</evidence>
<dbReference type="InterPro" id="IPR004255">
    <property type="entry name" value="O-acyltransferase_WSD1_N"/>
</dbReference>
<dbReference type="NCBIfam" id="TIGR02946">
    <property type="entry name" value="acyl_WS_DGAT"/>
    <property type="match status" value="1"/>
</dbReference>
<proteinExistence type="inferred from homology"/>
<dbReference type="OrthoDB" id="9810950at2"/>
<reference evidence="14 15" key="1">
    <citation type="submission" date="2019-03" db="EMBL/GenBank/DDBJ databases">
        <title>Genomic Encyclopedia of Type Strains, Phase III (KMG-III): the genomes of soil and plant-associated and newly described type strains.</title>
        <authorList>
            <person name="Whitman W."/>
        </authorList>
    </citation>
    <scope>NUCLEOTIDE SEQUENCE [LARGE SCALE GENOMIC DNA]</scope>
    <source>
        <strain evidence="14 15">VKM Ac-2575</strain>
    </source>
</reference>
<keyword evidence="15" id="KW-1185">Reference proteome</keyword>
<name>A0A4R7SWM1_9ACTN</name>
<evidence type="ECO:0000313" key="15">
    <source>
        <dbReference type="Proteomes" id="UP000295151"/>
    </source>
</evidence>
<evidence type="ECO:0000256" key="8">
    <source>
        <dbReference type="ARBA" id="ARBA00023098"/>
    </source>
</evidence>
<evidence type="ECO:0000256" key="7">
    <source>
        <dbReference type="ARBA" id="ARBA00022798"/>
    </source>
</evidence>
<dbReference type="PANTHER" id="PTHR31650">
    <property type="entry name" value="O-ACYLTRANSFERASE (WSD1-LIKE) FAMILY PROTEIN"/>
    <property type="match status" value="1"/>
</dbReference>
<dbReference type="AlphaFoldDB" id="A0A4R7SWM1"/>
<evidence type="ECO:0000256" key="3">
    <source>
        <dbReference type="ARBA" id="ARBA00009587"/>
    </source>
</evidence>
<dbReference type="PANTHER" id="PTHR31650:SF1">
    <property type="entry name" value="WAX ESTER SYNTHASE_DIACYLGLYCEROL ACYLTRANSFERASE 4-RELATED"/>
    <property type="match status" value="1"/>
</dbReference>
<dbReference type="GO" id="GO:0019432">
    <property type="term" value="P:triglyceride biosynthetic process"/>
    <property type="evidence" value="ECO:0007669"/>
    <property type="project" value="UniProtKB-UniPathway"/>
</dbReference>
<comment type="similarity">
    <text evidence="3 11">Belongs to the long-chain O-acyltransferase family.</text>
</comment>
<comment type="caution">
    <text evidence="14">The sequence shown here is derived from an EMBL/GenBank/DDBJ whole genome shotgun (WGS) entry which is preliminary data.</text>
</comment>
<dbReference type="GO" id="GO:0006071">
    <property type="term" value="P:glycerol metabolic process"/>
    <property type="evidence" value="ECO:0007669"/>
    <property type="project" value="UniProtKB-KW"/>
</dbReference>
<protein>
    <recommendedName>
        <fullName evidence="4 11">Diacylglycerol O-acyltransferase</fullName>
        <ecNumber evidence="4 11">2.3.1.20</ecNumber>
    </recommendedName>
</protein>
<evidence type="ECO:0000259" key="13">
    <source>
        <dbReference type="Pfam" id="PF06974"/>
    </source>
</evidence>
<keyword evidence="8 11" id="KW-0443">Lipid metabolism</keyword>
<evidence type="ECO:0000256" key="4">
    <source>
        <dbReference type="ARBA" id="ARBA00013244"/>
    </source>
</evidence>
<keyword evidence="5 11" id="KW-0444">Lipid biosynthesis</keyword>
<keyword evidence="7 11" id="KW-0319">Glycerol metabolism</keyword>
<evidence type="ECO:0000256" key="5">
    <source>
        <dbReference type="ARBA" id="ARBA00022516"/>
    </source>
</evidence>
<feature type="domain" description="O-acyltransferase WSD1 C-terminal" evidence="13">
    <location>
        <begin position="311"/>
        <end position="454"/>
    </location>
</feature>
<evidence type="ECO:0000256" key="6">
    <source>
        <dbReference type="ARBA" id="ARBA00022679"/>
    </source>
</evidence>
<accession>A0A4R7SWM1</accession>
<evidence type="ECO:0000256" key="11">
    <source>
        <dbReference type="RuleBase" id="RU361241"/>
    </source>
</evidence>
<evidence type="ECO:0000256" key="10">
    <source>
        <dbReference type="ARBA" id="ARBA00048109"/>
    </source>
</evidence>
<dbReference type="GO" id="GO:0051701">
    <property type="term" value="P:biological process involved in interaction with host"/>
    <property type="evidence" value="ECO:0007669"/>
    <property type="project" value="TreeGrafter"/>
</dbReference>
<dbReference type="EC" id="2.3.1.20" evidence="4 11"/>
<comment type="catalytic activity">
    <reaction evidence="10 11">
        <text>an acyl-CoA + a 1,2-diacyl-sn-glycerol = a triacyl-sn-glycerol + CoA</text>
        <dbReference type="Rhea" id="RHEA:10868"/>
        <dbReference type="ChEBI" id="CHEBI:17815"/>
        <dbReference type="ChEBI" id="CHEBI:57287"/>
        <dbReference type="ChEBI" id="CHEBI:58342"/>
        <dbReference type="ChEBI" id="CHEBI:64615"/>
        <dbReference type="EC" id="2.3.1.20"/>
    </reaction>
</comment>
<dbReference type="GO" id="GO:0071731">
    <property type="term" value="P:response to nitric oxide"/>
    <property type="evidence" value="ECO:0007669"/>
    <property type="project" value="TreeGrafter"/>
</dbReference>
<dbReference type="InterPro" id="IPR045034">
    <property type="entry name" value="O-acyltransferase_WSD1-like"/>
</dbReference>
<dbReference type="Pfam" id="PF03007">
    <property type="entry name" value="WS_DGAT_cat"/>
    <property type="match status" value="1"/>
</dbReference>
<dbReference type="EMBL" id="SOCE01000002">
    <property type="protein sequence ID" value="TDU83752.1"/>
    <property type="molecule type" value="Genomic_DNA"/>
</dbReference>
<dbReference type="GO" id="GO:0004144">
    <property type="term" value="F:diacylglycerol O-acyltransferase activity"/>
    <property type="evidence" value="ECO:0007669"/>
    <property type="project" value="UniProtKB-EC"/>
</dbReference>
<evidence type="ECO:0000256" key="9">
    <source>
        <dbReference type="ARBA" id="ARBA00023315"/>
    </source>
</evidence>
<dbReference type="GO" id="GO:0001666">
    <property type="term" value="P:response to hypoxia"/>
    <property type="evidence" value="ECO:0007669"/>
    <property type="project" value="TreeGrafter"/>
</dbReference>
<keyword evidence="9 11" id="KW-0012">Acyltransferase</keyword>
<dbReference type="UniPathway" id="UPA00282"/>